<evidence type="ECO:0000313" key="2">
    <source>
        <dbReference type="Proteomes" id="UP000321258"/>
    </source>
</evidence>
<organism evidence="1 2">
    <name type="scientific">Methylobacterium haplocladii</name>
    <dbReference type="NCBI Taxonomy" id="1176176"/>
    <lineage>
        <taxon>Bacteria</taxon>
        <taxon>Pseudomonadati</taxon>
        <taxon>Pseudomonadota</taxon>
        <taxon>Alphaproteobacteria</taxon>
        <taxon>Hyphomicrobiales</taxon>
        <taxon>Methylobacteriaceae</taxon>
        <taxon>Methylobacterium</taxon>
    </lineage>
</organism>
<comment type="caution">
    <text evidence="1">The sequence shown here is derived from an EMBL/GenBank/DDBJ whole genome shotgun (WGS) entry which is preliminary data.</text>
</comment>
<keyword evidence="2" id="KW-1185">Reference proteome</keyword>
<gene>
    <name evidence="1" type="ORF">MHA02_30660</name>
</gene>
<dbReference type="EMBL" id="BJZT01000033">
    <property type="protein sequence ID" value="GEP00679.1"/>
    <property type="molecule type" value="Genomic_DNA"/>
</dbReference>
<sequence length="61" mass="6441">MAAEASLFGYCKQASALPDCDRVPVWAVTKGVAADGEADPGALRRYARFLPVAVTSLGEDR</sequence>
<accession>A0A512ISS1</accession>
<evidence type="ECO:0000313" key="1">
    <source>
        <dbReference type="EMBL" id="GEP00679.1"/>
    </source>
</evidence>
<protein>
    <submittedName>
        <fullName evidence="1">Uncharacterized protein</fullName>
    </submittedName>
</protein>
<dbReference type="Proteomes" id="UP000321258">
    <property type="component" value="Unassembled WGS sequence"/>
</dbReference>
<dbReference type="AlphaFoldDB" id="A0A512ISS1"/>
<proteinExistence type="predicted"/>
<name>A0A512ISS1_9HYPH</name>
<reference evidence="1 2" key="1">
    <citation type="submission" date="2019-07" db="EMBL/GenBank/DDBJ databases">
        <title>Whole genome shotgun sequence of Methylobacterium haplocladii NBRC 107714.</title>
        <authorList>
            <person name="Hosoyama A."/>
            <person name="Uohara A."/>
            <person name="Ohji S."/>
            <person name="Ichikawa N."/>
        </authorList>
    </citation>
    <scope>NUCLEOTIDE SEQUENCE [LARGE SCALE GENOMIC DNA]</scope>
    <source>
        <strain evidence="1 2">NBRC 107714</strain>
    </source>
</reference>